<dbReference type="GO" id="GO:0009055">
    <property type="term" value="F:electron transfer activity"/>
    <property type="evidence" value="ECO:0007669"/>
    <property type="project" value="InterPro"/>
</dbReference>
<keyword evidence="2" id="KW-0186">Copper</keyword>
<dbReference type="Pfam" id="PF00127">
    <property type="entry name" value="Copper-bind"/>
    <property type="match status" value="1"/>
</dbReference>
<dbReference type="PROSITE" id="PS00079">
    <property type="entry name" value="MULTICOPPER_OXIDASE1"/>
    <property type="match status" value="1"/>
</dbReference>
<gene>
    <name evidence="6" type="ORF">FHP25_05180</name>
</gene>
<dbReference type="GO" id="GO:0005507">
    <property type="term" value="F:copper ion binding"/>
    <property type="evidence" value="ECO:0007669"/>
    <property type="project" value="InterPro"/>
</dbReference>
<dbReference type="EMBL" id="VDUZ01000004">
    <property type="protein sequence ID" value="TXL80422.1"/>
    <property type="molecule type" value="Genomic_DNA"/>
</dbReference>
<protein>
    <submittedName>
        <fullName evidence="6">Copper resistance protein</fullName>
    </submittedName>
</protein>
<keyword evidence="4" id="KW-0732">Signal</keyword>
<dbReference type="InterPro" id="IPR000923">
    <property type="entry name" value="BlueCu_1"/>
</dbReference>
<sequence>MRSSSLVLSVIAALAMPGVALAGPGGHGHSHADTAYGEPGDPKKPARIVQIAMNESDGKMLFIPDKIEVRRGEQIRFMLRNAGGQDHEFVLGTLEENLKHGEEMKKNPDMEHDDPNSKRLAAKKTGEIVWKFTKAGTFDFSCLIPGHRESGMFGTVIVK</sequence>
<feature type="domain" description="Blue (type 1) copper" evidence="5">
    <location>
        <begin position="50"/>
        <end position="159"/>
    </location>
</feature>
<proteinExistence type="predicted"/>
<dbReference type="InterPro" id="IPR008972">
    <property type="entry name" value="Cupredoxin"/>
</dbReference>
<dbReference type="Proteomes" id="UP000321638">
    <property type="component" value="Unassembled WGS sequence"/>
</dbReference>
<name>A0A5C8PTL0_9HYPH</name>
<accession>A0A5C8PTL0</accession>
<dbReference type="AlphaFoldDB" id="A0A5C8PTL0"/>
<reference evidence="6 7" key="1">
    <citation type="submission" date="2019-06" db="EMBL/GenBank/DDBJ databases">
        <title>New taxonomy in bacterial strain CC-CFT640, isolated from vineyard.</title>
        <authorList>
            <person name="Lin S.-Y."/>
            <person name="Tsai C.-F."/>
            <person name="Young C.-C."/>
        </authorList>
    </citation>
    <scope>NUCLEOTIDE SEQUENCE [LARGE SCALE GENOMIC DNA]</scope>
    <source>
        <strain evidence="6 7">CC-CFT640</strain>
    </source>
</reference>
<comment type="caution">
    <text evidence="6">The sequence shown here is derived from an EMBL/GenBank/DDBJ whole genome shotgun (WGS) entry which is preliminary data.</text>
</comment>
<organism evidence="6 7">
    <name type="scientific">Vineibacter terrae</name>
    <dbReference type="NCBI Taxonomy" id="2586908"/>
    <lineage>
        <taxon>Bacteria</taxon>
        <taxon>Pseudomonadati</taxon>
        <taxon>Pseudomonadota</taxon>
        <taxon>Alphaproteobacteria</taxon>
        <taxon>Hyphomicrobiales</taxon>
        <taxon>Vineibacter</taxon>
    </lineage>
</organism>
<keyword evidence="1" id="KW-0479">Metal-binding</keyword>
<dbReference type="InterPro" id="IPR033138">
    <property type="entry name" value="Cu_oxidase_CS"/>
</dbReference>
<evidence type="ECO:0000256" key="4">
    <source>
        <dbReference type="SAM" id="SignalP"/>
    </source>
</evidence>
<dbReference type="RefSeq" id="WP_147845837.1">
    <property type="nucleotide sequence ID" value="NZ_VDUZ01000004.1"/>
</dbReference>
<evidence type="ECO:0000259" key="5">
    <source>
        <dbReference type="Pfam" id="PF00127"/>
    </source>
</evidence>
<keyword evidence="7" id="KW-1185">Reference proteome</keyword>
<evidence type="ECO:0000256" key="2">
    <source>
        <dbReference type="ARBA" id="ARBA00023008"/>
    </source>
</evidence>
<feature type="chain" id="PRO_5023008664" evidence="4">
    <location>
        <begin position="23"/>
        <end position="159"/>
    </location>
</feature>
<evidence type="ECO:0000313" key="7">
    <source>
        <dbReference type="Proteomes" id="UP000321638"/>
    </source>
</evidence>
<evidence type="ECO:0000313" key="6">
    <source>
        <dbReference type="EMBL" id="TXL80422.1"/>
    </source>
</evidence>
<dbReference type="CDD" id="cd04211">
    <property type="entry name" value="Cupredoxin_like_2"/>
    <property type="match status" value="1"/>
</dbReference>
<dbReference type="Gene3D" id="2.60.40.420">
    <property type="entry name" value="Cupredoxins - blue copper proteins"/>
    <property type="match status" value="1"/>
</dbReference>
<dbReference type="OrthoDB" id="9816061at2"/>
<feature type="signal peptide" evidence="4">
    <location>
        <begin position="1"/>
        <end position="22"/>
    </location>
</feature>
<dbReference type="InterPro" id="IPR050845">
    <property type="entry name" value="Cu-binding_ET"/>
</dbReference>
<feature type="region of interest" description="Disordered" evidence="3">
    <location>
        <begin position="24"/>
        <end position="43"/>
    </location>
</feature>
<dbReference type="PANTHER" id="PTHR38439">
    <property type="entry name" value="AURACYANIN-B"/>
    <property type="match status" value="1"/>
</dbReference>
<dbReference type="PANTHER" id="PTHR38439:SF3">
    <property type="entry name" value="COPPER-RESISTANT CUPROPROTEIN COPI"/>
    <property type="match status" value="1"/>
</dbReference>
<evidence type="ECO:0000256" key="1">
    <source>
        <dbReference type="ARBA" id="ARBA00022723"/>
    </source>
</evidence>
<evidence type="ECO:0000256" key="3">
    <source>
        <dbReference type="SAM" id="MobiDB-lite"/>
    </source>
</evidence>
<dbReference type="SUPFAM" id="SSF49503">
    <property type="entry name" value="Cupredoxins"/>
    <property type="match status" value="1"/>
</dbReference>